<name>A0A381ZAC2_9ZZZZ</name>
<dbReference type="SUPFAM" id="SSF56601">
    <property type="entry name" value="beta-lactamase/transpeptidase-like"/>
    <property type="match status" value="1"/>
</dbReference>
<accession>A0A381ZAC2</accession>
<gene>
    <name evidence="2" type="ORF">METZ01_LOCUS138581</name>
</gene>
<dbReference type="EMBL" id="UINC01020410">
    <property type="protein sequence ID" value="SVA85727.1"/>
    <property type="molecule type" value="Genomic_DNA"/>
</dbReference>
<dbReference type="AlphaFoldDB" id="A0A381ZAC2"/>
<feature type="domain" description="Beta-lactamase-related" evidence="1">
    <location>
        <begin position="56"/>
        <end position="426"/>
    </location>
</feature>
<proteinExistence type="predicted"/>
<dbReference type="Gene3D" id="3.40.710.10">
    <property type="entry name" value="DD-peptidase/beta-lactamase superfamily"/>
    <property type="match status" value="1"/>
</dbReference>
<protein>
    <recommendedName>
        <fullName evidence="1">Beta-lactamase-related domain-containing protein</fullName>
    </recommendedName>
</protein>
<reference evidence="2" key="1">
    <citation type="submission" date="2018-05" db="EMBL/GenBank/DDBJ databases">
        <authorList>
            <person name="Lanie J.A."/>
            <person name="Ng W.-L."/>
            <person name="Kazmierczak K.M."/>
            <person name="Andrzejewski T.M."/>
            <person name="Davidsen T.M."/>
            <person name="Wayne K.J."/>
            <person name="Tettelin H."/>
            <person name="Glass J.I."/>
            <person name="Rusch D."/>
            <person name="Podicherti R."/>
            <person name="Tsui H.-C.T."/>
            <person name="Winkler M.E."/>
        </authorList>
    </citation>
    <scope>NUCLEOTIDE SEQUENCE</scope>
</reference>
<evidence type="ECO:0000313" key="2">
    <source>
        <dbReference type="EMBL" id="SVA85727.1"/>
    </source>
</evidence>
<dbReference type="PANTHER" id="PTHR43283:SF3">
    <property type="entry name" value="BETA-LACTAMASE FAMILY PROTEIN (AFU_ORTHOLOGUE AFUA_5G07500)"/>
    <property type="match status" value="1"/>
</dbReference>
<dbReference type="InterPro" id="IPR012338">
    <property type="entry name" value="Beta-lactam/transpept-like"/>
</dbReference>
<dbReference type="InterPro" id="IPR001466">
    <property type="entry name" value="Beta-lactam-related"/>
</dbReference>
<evidence type="ECO:0000259" key="1">
    <source>
        <dbReference type="Pfam" id="PF00144"/>
    </source>
</evidence>
<dbReference type="PANTHER" id="PTHR43283">
    <property type="entry name" value="BETA-LACTAMASE-RELATED"/>
    <property type="match status" value="1"/>
</dbReference>
<sequence length="440" mass="49536">MMKKLISIVAALVFISCSTDQDRNYNLSKVDPALVGFDKESLERIDDFILSSINNKEVAGTSAIIIKDGGVVYHKAFGMADIKNKKKMEKNTIVAIASMSKLMSTVGALIIYDRGLYNLDTRLDEILPEFKDPKVFVSYNSETKSFVTRAADGPILMKHLFTHTSGLVYPFFTPPEIGREGYMQGRVYDAWSPDTSLTLEENIKRLSSLPLVDDPGKKWHYGLNMDVLGRVIEVLDGRSFALFMKEEIFDPLGLRDTGFRLPKSHWKRVAKIYSSLDGGGTEFLCCPEYSDTELEVLGQPRFTIDTYKQSMRTVAMGGADIYSTAYDYARFLQMLLNGGTLDGARILGRKTVEMINRPLSNLFSPEDKNTAMGLSVGVVVDDRLNYEHHSTGSYFWGGYFYTSYWVDPKEKLIGVIMNQINPSTSRLNDKFHQLVYSALD</sequence>
<organism evidence="2">
    <name type="scientific">marine metagenome</name>
    <dbReference type="NCBI Taxonomy" id="408172"/>
    <lineage>
        <taxon>unclassified sequences</taxon>
        <taxon>metagenomes</taxon>
        <taxon>ecological metagenomes</taxon>
    </lineage>
</organism>
<dbReference type="InterPro" id="IPR050789">
    <property type="entry name" value="Diverse_Enzym_Activities"/>
</dbReference>
<dbReference type="Pfam" id="PF00144">
    <property type="entry name" value="Beta-lactamase"/>
    <property type="match status" value="1"/>
</dbReference>
<dbReference type="PROSITE" id="PS51257">
    <property type="entry name" value="PROKAR_LIPOPROTEIN"/>
    <property type="match status" value="1"/>
</dbReference>